<keyword evidence="3" id="KW-1185">Reference proteome</keyword>
<evidence type="ECO:0000313" key="3">
    <source>
        <dbReference type="Proteomes" id="UP001597297"/>
    </source>
</evidence>
<dbReference type="RefSeq" id="WP_377093403.1">
    <property type="nucleotide sequence ID" value="NZ_JBHSJM010000001.1"/>
</dbReference>
<name>A0ABW5E4B0_9BACT</name>
<gene>
    <name evidence="2" type="ORF">ACFSQZ_13405</name>
</gene>
<accession>A0ABW5E4B0</accession>
<protein>
    <recommendedName>
        <fullName evidence="4">YtxH domain-containing protein</fullName>
    </recommendedName>
</protein>
<sequence>MKTHLIAAGVVSFFIPTSSLFADAIKIPKTPDVSKIADNQVDKAQKKAEKKADEHIDKAEKKVKDEVEEKAGDTGKKVKKGKKTADAIQAITK</sequence>
<feature type="compositionally biased region" description="Basic and acidic residues" evidence="1">
    <location>
        <begin position="45"/>
        <end position="76"/>
    </location>
</feature>
<evidence type="ECO:0000256" key="1">
    <source>
        <dbReference type="SAM" id="MobiDB-lite"/>
    </source>
</evidence>
<evidence type="ECO:0008006" key="4">
    <source>
        <dbReference type="Google" id="ProtNLM"/>
    </source>
</evidence>
<dbReference type="EMBL" id="JBHUJC010000042">
    <property type="protein sequence ID" value="MFD2277471.1"/>
    <property type="molecule type" value="Genomic_DNA"/>
</dbReference>
<proteinExistence type="predicted"/>
<reference evidence="3" key="1">
    <citation type="journal article" date="2019" name="Int. J. Syst. Evol. Microbiol.">
        <title>The Global Catalogue of Microorganisms (GCM) 10K type strain sequencing project: providing services to taxonomists for standard genome sequencing and annotation.</title>
        <authorList>
            <consortium name="The Broad Institute Genomics Platform"/>
            <consortium name="The Broad Institute Genome Sequencing Center for Infectious Disease"/>
            <person name="Wu L."/>
            <person name="Ma J."/>
        </authorList>
    </citation>
    <scope>NUCLEOTIDE SEQUENCE [LARGE SCALE GENOMIC DNA]</scope>
    <source>
        <strain evidence="3">JCM 16545</strain>
    </source>
</reference>
<evidence type="ECO:0000313" key="2">
    <source>
        <dbReference type="EMBL" id="MFD2277471.1"/>
    </source>
</evidence>
<organism evidence="2 3">
    <name type="scientific">Rubritalea spongiae</name>
    <dbReference type="NCBI Taxonomy" id="430797"/>
    <lineage>
        <taxon>Bacteria</taxon>
        <taxon>Pseudomonadati</taxon>
        <taxon>Verrucomicrobiota</taxon>
        <taxon>Verrucomicrobiia</taxon>
        <taxon>Verrucomicrobiales</taxon>
        <taxon>Rubritaleaceae</taxon>
        <taxon>Rubritalea</taxon>
    </lineage>
</organism>
<feature type="region of interest" description="Disordered" evidence="1">
    <location>
        <begin position="45"/>
        <end position="86"/>
    </location>
</feature>
<dbReference type="Proteomes" id="UP001597297">
    <property type="component" value="Unassembled WGS sequence"/>
</dbReference>
<comment type="caution">
    <text evidence="2">The sequence shown here is derived from an EMBL/GenBank/DDBJ whole genome shotgun (WGS) entry which is preliminary data.</text>
</comment>